<dbReference type="PANTHER" id="PTHR19959:SF119">
    <property type="entry name" value="FUNGAL LIPASE-LIKE DOMAIN-CONTAINING PROTEIN"/>
    <property type="match status" value="1"/>
</dbReference>
<dbReference type="SMART" id="SM00028">
    <property type="entry name" value="TPR"/>
    <property type="match status" value="10"/>
</dbReference>
<dbReference type="Pfam" id="PF13374">
    <property type="entry name" value="TPR_10"/>
    <property type="match status" value="5"/>
</dbReference>
<feature type="compositionally biased region" description="Polar residues" evidence="1">
    <location>
        <begin position="179"/>
        <end position="188"/>
    </location>
</feature>
<gene>
    <name evidence="2" type="ORF">P8A20_30330</name>
</gene>
<dbReference type="Gene3D" id="1.25.40.10">
    <property type="entry name" value="Tetratricopeptide repeat domain"/>
    <property type="match status" value="4"/>
</dbReference>
<reference evidence="2 3" key="1">
    <citation type="submission" date="2023-03" db="EMBL/GenBank/DDBJ databases">
        <title>Isolation and description of six Streptomyces strains from soil environments, able to metabolize different microbial glucans.</title>
        <authorList>
            <person name="Widen T."/>
            <person name="Larsbrink J."/>
        </authorList>
    </citation>
    <scope>NUCLEOTIDE SEQUENCE [LARGE SCALE GENOMIC DNA]</scope>
    <source>
        <strain evidence="2 3">Alt3</strain>
    </source>
</reference>
<dbReference type="RefSeq" id="WP_306104604.1">
    <property type="nucleotide sequence ID" value="NZ_CP120983.1"/>
</dbReference>
<keyword evidence="3" id="KW-1185">Reference proteome</keyword>
<dbReference type="SUPFAM" id="SSF48452">
    <property type="entry name" value="TPR-like"/>
    <property type="match status" value="4"/>
</dbReference>
<dbReference type="InterPro" id="IPR019734">
    <property type="entry name" value="TPR_rpt"/>
</dbReference>
<accession>A0ABY9JNM4</accession>
<sequence length="1236" mass="132813">MIGADIHVFGDGMPLYLLENWRQARATDPEFLQELPSRMLNARFAVVDFTGRGEELADLYRWREDAPRLAVRWLHAPGGAGKTRLAGQFAQDSVAEGWKVVTATHGPGSVLPPPGSQDLRLDGTTGLLLIIDYADRWPLTHLTWLFSNALFHQSAVRTRVLLVARSTDGWPALRASLANEQADTSTRSLPPLPDGHGHGENGHGSRLEMFTAARDSFAARYGVPAADIGPPGPLAHPDFGLTLAVHMAALVAVDAHAADRRPPADTAGLTVYLLDREHLHWERLYGDATHGLTPSEQAYATLPAVMRQTVFVAALTGPLSRPAGIGVLETVQVGAPAERVITDHAVCYPPAGRWQDSVLEPLYPDRLAEDFLALTLPGHHADYPAAEWAGSTIMALLSRRGNSGSDNDDLPPVSGWTPRAVTFLAAAAARWPHIGSGYLFPLLREDPHLAIAAGSAALAAVANLDEIEPDLLAGIADHRPRSRHVELDVGIAALVKRLAPYLLAALADDLDGIAAVHRDLARCLSLAGLHEEALTATEQALAVYRRLAADGTADHQLGLADAAGDRAVSLRDMGRPEEALADAEEATALWQRLAAADPAAYDGYLANTLTNMAALLIDLGRYEEAWPIAEKAVTEHRRLARDDPGQLADLASSLSVFAGSARKLGLRDRVLDLAREVVIIRRQLAAIAPETHLPELATALSNLAACLRDSGQREEDALATGREAVTIRRRLTSINPAAFEADLANSLIGLAAYLSEFGRHDESLAAAEETVVVHRRLVERNPAAYEPGLATALLSMGTTFAKLERYPEATAVMQETVEIWRRLAAATPALFASDLAHALTNLGPAMRRSGQREQAQGVLEEAVMLNRRLAEVNPAAHADTLARALSNQANNLVDLGRRDDALAAAEEAVAIHRTLARSHPAAFEPHLAQSLADLADHFAELSRPQESLVADQEALSIYQRVAAASPAVFTSRLLTSLFNVAAALWNMGRPDDAVLPAREAAALLERLPTAAALTEGGDLADLLSDLGRYQVDADRAEEALAVITASTTVYQRLAEADPASFAFGFARSLQALGEQLSDMERWEESVAVMEKAVEAHGHLVENTPDDPTARAGLASSLTNFAAALWKVGRVEAALSGTNMAVSLYLRLTEDGSQTYTPELARSLWWSAIIRGDVKRQLPEALEMVSASITIYEQLCVAEPEAFAPKLRNAYLVAADVLDGLGRTQEAAGLRRSLVSR</sequence>
<evidence type="ECO:0000256" key="1">
    <source>
        <dbReference type="SAM" id="MobiDB-lite"/>
    </source>
</evidence>
<dbReference type="Proteomes" id="UP001224433">
    <property type="component" value="Chromosome"/>
</dbReference>
<evidence type="ECO:0000313" key="3">
    <source>
        <dbReference type="Proteomes" id="UP001224433"/>
    </source>
</evidence>
<dbReference type="InterPro" id="IPR011990">
    <property type="entry name" value="TPR-like_helical_dom_sf"/>
</dbReference>
<name>A0ABY9JNM4_9ACTN</name>
<dbReference type="EMBL" id="CP120983">
    <property type="protein sequence ID" value="WLQ67602.1"/>
    <property type="molecule type" value="Genomic_DNA"/>
</dbReference>
<proteinExistence type="predicted"/>
<organism evidence="2 3">
    <name type="scientific">Streptomyces glycanivorans</name>
    <dbReference type="NCBI Taxonomy" id="3033808"/>
    <lineage>
        <taxon>Bacteria</taxon>
        <taxon>Bacillati</taxon>
        <taxon>Actinomycetota</taxon>
        <taxon>Actinomycetes</taxon>
        <taxon>Kitasatosporales</taxon>
        <taxon>Streptomycetaceae</taxon>
        <taxon>Streptomyces</taxon>
    </lineage>
</organism>
<protein>
    <submittedName>
        <fullName evidence="2">Tetratricopeptide repeat protein</fullName>
    </submittedName>
</protein>
<evidence type="ECO:0000313" key="2">
    <source>
        <dbReference type="EMBL" id="WLQ67602.1"/>
    </source>
</evidence>
<dbReference type="PANTHER" id="PTHR19959">
    <property type="entry name" value="KINESIN LIGHT CHAIN"/>
    <property type="match status" value="1"/>
</dbReference>
<feature type="region of interest" description="Disordered" evidence="1">
    <location>
        <begin position="179"/>
        <end position="202"/>
    </location>
</feature>